<dbReference type="KEGG" id="add:HUW48_05880"/>
<keyword evidence="4" id="KW-0997">Cell inner membrane</keyword>
<evidence type="ECO:0000313" key="12">
    <source>
        <dbReference type="Proteomes" id="UP000514509"/>
    </source>
</evidence>
<feature type="binding site" evidence="9">
    <location>
        <position position="73"/>
    </location>
    <ligand>
        <name>Mg(2+)</name>
        <dbReference type="ChEBI" id="CHEBI:18420"/>
        <label>1</label>
    </ligand>
</feature>
<dbReference type="InterPro" id="IPR006240">
    <property type="entry name" value="CysQ"/>
</dbReference>
<dbReference type="GO" id="GO:0005886">
    <property type="term" value="C:plasma membrane"/>
    <property type="evidence" value="ECO:0007669"/>
    <property type="project" value="UniProtKB-SubCell"/>
</dbReference>
<dbReference type="Gene3D" id="3.30.540.10">
    <property type="entry name" value="Fructose-1,6-Bisphosphatase, subunit A, domain 1"/>
    <property type="match status" value="1"/>
</dbReference>
<dbReference type="InterPro" id="IPR000760">
    <property type="entry name" value="Inositol_monophosphatase-like"/>
</dbReference>
<feature type="binding site" evidence="9">
    <location>
        <position position="218"/>
    </location>
    <ligand>
        <name>substrate</name>
    </ligand>
</feature>
<name>A0A7L7L458_9BACT</name>
<dbReference type="SUPFAM" id="SSF56655">
    <property type="entry name" value="Carbohydrate phosphatase"/>
    <property type="match status" value="1"/>
</dbReference>
<dbReference type="PROSITE" id="PS00629">
    <property type="entry name" value="IMP_1"/>
    <property type="match status" value="1"/>
</dbReference>
<dbReference type="PANTHER" id="PTHR43028:SF5">
    <property type="entry name" value="3'(2'),5'-BISPHOSPHATE NUCLEOTIDASE 1"/>
    <property type="match status" value="1"/>
</dbReference>
<keyword evidence="5 9" id="KW-0479">Metal-binding</keyword>
<reference evidence="11 12" key="2">
    <citation type="submission" date="2020-08" db="EMBL/GenBank/DDBJ databases">
        <title>Adhaeribacter dokdonensis sp. nov., isolated from the rhizosphere of Elymus tsukushiensis, a plant native to the Dokdo Islands, Republic of Korea.</title>
        <authorList>
            <person name="Ghim S.Y."/>
        </authorList>
    </citation>
    <scope>NUCLEOTIDE SEQUENCE [LARGE SCALE GENOMIC DNA]</scope>
    <source>
        <strain evidence="11 12">KUDC8001</strain>
    </source>
</reference>
<dbReference type="GO" id="GO:0000103">
    <property type="term" value="P:sulfate assimilation"/>
    <property type="evidence" value="ECO:0007669"/>
    <property type="project" value="TreeGrafter"/>
</dbReference>
<feature type="binding site" evidence="9">
    <location>
        <position position="96"/>
    </location>
    <ligand>
        <name>Mg(2+)</name>
        <dbReference type="ChEBI" id="CHEBI:18420"/>
        <label>2</label>
    </ligand>
</feature>
<evidence type="ECO:0000256" key="9">
    <source>
        <dbReference type="HAMAP-Rule" id="MF_02095"/>
    </source>
</evidence>
<dbReference type="GO" id="GO:0046854">
    <property type="term" value="P:phosphatidylinositol phosphate biosynthetic process"/>
    <property type="evidence" value="ECO:0007669"/>
    <property type="project" value="InterPro"/>
</dbReference>
<evidence type="ECO:0000256" key="3">
    <source>
        <dbReference type="ARBA" id="ARBA00022475"/>
    </source>
</evidence>
<sequence length="259" mass="28551">MQTFSLASLMPSLLQLAKDAGQAIMQVYNQPASFTQVTLKSDQSPLTQADQAAHDIISTGLATLTPDIPVLSEEGKLVPYEERRNWKYYWCVDPLDGTKEFISRNGEFTVNIALMANNKPVAGVIYAPVPDELYYTDGQNGAFKQIGNQPEIKLQVSGKTENLVIVKSRSHSTPEEITFLQSFPVSDEVRIGSSLKFCLIAEGRAQLYYRYGPTMEWDTAAGQAILAQAGGQLTQPNGESFPYNKPNLLNGSFLCTGWQ</sequence>
<keyword evidence="3 9" id="KW-1003">Cell membrane</keyword>
<dbReference type="RefSeq" id="WP_182414796.1">
    <property type="nucleotide sequence ID" value="NZ_CP055153.1"/>
</dbReference>
<dbReference type="CDD" id="cd01638">
    <property type="entry name" value="CysQ"/>
    <property type="match status" value="1"/>
</dbReference>
<evidence type="ECO:0000256" key="7">
    <source>
        <dbReference type="ARBA" id="ARBA00022842"/>
    </source>
</evidence>
<evidence type="ECO:0000256" key="4">
    <source>
        <dbReference type="ARBA" id="ARBA00022519"/>
    </source>
</evidence>
<dbReference type="Gene3D" id="3.40.190.80">
    <property type="match status" value="1"/>
</dbReference>
<reference evidence="11 12" key="1">
    <citation type="submission" date="2020-06" db="EMBL/GenBank/DDBJ databases">
        <authorList>
            <person name="Hwang Y.J."/>
        </authorList>
    </citation>
    <scope>NUCLEOTIDE SEQUENCE [LARGE SCALE GENOMIC DNA]</scope>
    <source>
        <strain evidence="11 12">KUDC8001</strain>
    </source>
</reference>
<comment type="cofactor">
    <cofactor evidence="9 10">
        <name>Mg(2+)</name>
        <dbReference type="ChEBI" id="CHEBI:18420"/>
    </cofactor>
</comment>
<protein>
    <recommendedName>
        <fullName evidence="9">3'(2'),5'-bisphosphate nucleotidase CysQ</fullName>
        <ecNumber evidence="9">3.1.3.7</ecNumber>
    </recommendedName>
    <alternativeName>
        <fullName evidence="9">3'(2'),5-bisphosphonucleoside 3'(2')-phosphohydrolase</fullName>
    </alternativeName>
    <alternativeName>
        <fullName evidence="9">3'-phosphoadenosine 5'-phosphate phosphatase</fullName>
        <shortName evidence="9">PAP phosphatase</shortName>
    </alternativeName>
</protein>
<feature type="binding site" evidence="10">
    <location>
        <position position="218"/>
    </location>
    <ligand>
        <name>Mg(2+)</name>
        <dbReference type="ChEBI" id="CHEBI:18420"/>
        <label>1</label>
        <note>catalytic</note>
    </ligand>
</feature>
<gene>
    <name evidence="9 11" type="primary">cysQ</name>
    <name evidence="11" type="ORF">HUW48_05880</name>
</gene>
<evidence type="ECO:0000256" key="10">
    <source>
        <dbReference type="PIRSR" id="PIRSR600760-2"/>
    </source>
</evidence>
<feature type="binding site" evidence="10">
    <location>
        <position position="73"/>
    </location>
    <ligand>
        <name>Mg(2+)</name>
        <dbReference type="ChEBI" id="CHEBI:18420"/>
        <label>1</label>
        <note>catalytic</note>
    </ligand>
</feature>
<feature type="binding site" evidence="10">
    <location>
        <position position="95"/>
    </location>
    <ligand>
        <name>Mg(2+)</name>
        <dbReference type="ChEBI" id="CHEBI:18420"/>
        <label>1</label>
        <note>catalytic</note>
    </ligand>
</feature>
<dbReference type="FunFam" id="3.30.540.10:FF:000007">
    <property type="entry name" value="3'(2'),5'-bisphosphate nucleotidase CysQ"/>
    <property type="match status" value="1"/>
</dbReference>
<dbReference type="InterPro" id="IPR020550">
    <property type="entry name" value="Inositol_monophosphatase_CS"/>
</dbReference>
<evidence type="ECO:0000256" key="8">
    <source>
        <dbReference type="ARBA" id="ARBA00023136"/>
    </source>
</evidence>
<dbReference type="PRINTS" id="PR00377">
    <property type="entry name" value="IMPHPHTASES"/>
</dbReference>
<feature type="binding site" evidence="10">
    <location>
        <position position="96"/>
    </location>
    <ligand>
        <name>Mg(2+)</name>
        <dbReference type="ChEBI" id="CHEBI:18420"/>
        <label>1</label>
        <note>catalytic</note>
    </ligand>
</feature>
<feature type="binding site" evidence="9">
    <location>
        <position position="95"/>
    </location>
    <ligand>
        <name>Mg(2+)</name>
        <dbReference type="ChEBI" id="CHEBI:18420"/>
        <label>1</label>
    </ligand>
</feature>
<dbReference type="GO" id="GO:0000287">
    <property type="term" value="F:magnesium ion binding"/>
    <property type="evidence" value="ECO:0007669"/>
    <property type="project" value="UniProtKB-UniRule"/>
</dbReference>
<dbReference type="NCBIfam" id="TIGR01331">
    <property type="entry name" value="bisphos_cysQ"/>
    <property type="match status" value="1"/>
</dbReference>
<dbReference type="AlphaFoldDB" id="A0A7L7L458"/>
<evidence type="ECO:0000256" key="5">
    <source>
        <dbReference type="ARBA" id="ARBA00022723"/>
    </source>
</evidence>
<organism evidence="11 12">
    <name type="scientific">Adhaeribacter radiodurans</name>
    <dbReference type="NCBI Taxonomy" id="2745197"/>
    <lineage>
        <taxon>Bacteria</taxon>
        <taxon>Pseudomonadati</taxon>
        <taxon>Bacteroidota</taxon>
        <taxon>Cytophagia</taxon>
        <taxon>Cytophagales</taxon>
        <taxon>Hymenobacteraceae</taxon>
        <taxon>Adhaeribacter</taxon>
    </lineage>
</organism>
<keyword evidence="12" id="KW-1185">Reference proteome</keyword>
<dbReference type="Proteomes" id="UP000514509">
    <property type="component" value="Chromosome"/>
</dbReference>
<keyword evidence="8 9" id="KW-0472">Membrane</keyword>
<comment type="catalytic activity">
    <reaction evidence="1 9">
        <text>adenosine 3',5'-bisphosphate + H2O = AMP + phosphate</text>
        <dbReference type="Rhea" id="RHEA:10040"/>
        <dbReference type="ChEBI" id="CHEBI:15377"/>
        <dbReference type="ChEBI" id="CHEBI:43474"/>
        <dbReference type="ChEBI" id="CHEBI:58343"/>
        <dbReference type="ChEBI" id="CHEBI:456215"/>
        <dbReference type="EC" id="3.1.3.7"/>
    </reaction>
</comment>
<dbReference type="GO" id="GO:0050427">
    <property type="term" value="P:3'-phosphoadenosine 5'-phosphosulfate metabolic process"/>
    <property type="evidence" value="ECO:0007669"/>
    <property type="project" value="TreeGrafter"/>
</dbReference>
<keyword evidence="6 9" id="KW-0378">Hydrolase</keyword>
<evidence type="ECO:0000256" key="6">
    <source>
        <dbReference type="ARBA" id="ARBA00022801"/>
    </source>
</evidence>
<comment type="function">
    <text evidence="9">Converts adenosine-3',5'-bisphosphate (PAP) to AMP.</text>
</comment>
<accession>A0A7L7L458</accession>
<comment type="subcellular location">
    <subcellularLocation>
        <location evidence="9">Cell membrane</location>
        <topology evidence="9">Peripheral membrane protein</topology>
        <orientation evidence="9">Cytoplasmic side</orientation>
    </subcellularLocation>
</comment>
<feature type="binding site" evidence="9">
    <location>
        <position position="218"/>
    </location>
    <ligand>
        <name>Mg(2+)</name>
        <dbReference type="ChEBI" id="CHEBI:18420"/>
        <label>2</label>
    </ligand>
</feature>
<dbReference type="GO" id="GO:0008441">
    <property type="term" value="F:3'(2'),5'-bisphosphate nucleotidase activity"/>
    <property type="evidence" value="ECO:0007669"/>
    <property type="project" value="UniProtKB-UniRule"/>
</dbReference>
<evidence type="ECO:0000313" key="11">
    <source>
        <dbReference type="EMBL" id="QMU27601.1"/>
    </source>
</evidence>
<keyword evidence="7 9" id="KW-0460">Magnesium</keyword>
<feature type="binding site" evidence="9">
    <location>
        <position position="93"/>
    </location>
    <ligand>
        <name>Mg(2+)</name>
        <dbReference type="ChEBI" id="CHEBI:18420"/>
        <label>1</label>
    </ligand>
</feature>
<dbReference type="HAMAP" id="MF_02095">
    <property type="entry name" value="CysQ"/>
    <property type="match status" value="1"/>
</dbReference>
<proteinExistence type="inferred from homology"/>
<dbReference type="PROSITE" id="PS00630">
    <property type="entry name" value="IMP_2"/>
    <property type="match status" value="1"/>
</dbReference>
<evidence type="ECO:0000256" key="1">
    <source>
        <dbReference type="ARBA" id="ARBA00001625"/>
    </source>
</evidence>
<dbReference type="PANTHER" id="PTHR43028">
    <property type="entry name" value="3'(2'),5'-BISPHOSPHATE NUCLEOTIDASE 1"/>
    <property type="match status" value="1"/>
</dbReference>
<dbReference type="InterPro" id="IPR020583">
    <property type="entry name" value="Inositol_monoP_metal-BS"/>
</dbReference>
<dbReference type="InterPro" id="IPR050725">
    <property type="entry name" value="CysQ/Inositol_MonoPase"/>
</dbReference>
<evidence type="ECO:0000256" key="2">
    <source>
        <dbReference type="ARBA" id="ARBA00005289"/>
    </source>
</evidence>
<feature type="binding site" evidence="9">
    <location>
        <position position="73"/>
    </location>
    <ligand>
        <name>substrate</name>
    </ligand>
</feature>
<feature type="binding site" evidence="9">
    <location>
        <begin position="95"/>
        <end position="98"/>
    </location>
    <ligand>
        <name>substrate</name>
    </ligand>
</feature>
<dbReference type="EC" id="3.1.3.7" evidence="9"/>
<dbReference type="Pfam" id="PF00459">
    <property type="entry name" value="Inositol_P"/>
    <property type="match status" value="1"/>
</dbReference>
<comment type="similarity">
    <text evidence="2 9">Belongs to the inositol monophosphatase superfamily. CysQ family.</text>
</comment>
<feature type="binding site" evidence="9 10">
    <location>
        <position position="93"/>
    </location>
    <ligand>
        <name>Mg(2+)</name>
        <dbReference type="ChEBI" id="CHEBI:18420"/>
        <label>2</label>
    </ligand>
</feature>
<dbReference type="EMBL" id="CP055153">
    <property type="protein sequence ID" value="QMU27601.1"/>
    <property type="molecule type" value="Genomic_DNA"/>
</dbReference>